<dbReference type="EMBL" id="JBEDUW010000002">
    <property type="protein sequence ID" value="KAK9943832.1"/>
    <property type="molecule type" value="Genomic_DNA"/>
</dbReference>
<dbReference type="PANTHER" id="PTHR34427">
    <property type="entry name" value="DUF4283 DOMAIN PROTEIN"/>
    <property type="match status" value="1"/>
</dbReference>
<evidence type="ECO:0000313" key="2">
    <source>
        <dbReference type="Proteomes" id="UP001457282"/>
    </source>
</evidence>
<dbReference type="Proteomes" id="UP001457282">
    <property type="component" value="Unassembled WGS sequence"/>
</dbReference>
<reference evidence="1 2" key="1">
    <citation type="journal article" date="2023" name="G3 (Bethesda)">
        <title>A chromosome-length genome assembly and annotation of blackberry (Rubus argutus, cv. 'Hillquist').</title>
        <authorList>
            <person name="Bruna T."/>
            <person name="Aryal R."/>
            <person name="Dudchenko O."/>
            <person name="Sargent D.J."/>
            <person name="Mead D."/>
            <person name="Buti M."/>
            <person name="Cavallini A."/>
            <person name="Hytonen T."/>
            <person name="Andres J."/>
            <person name="Pham M."/>
            <person name="Weisz D."/>
            <person name="Mascagni F."/>
            <person name="Usai G."/>
            <person name="Natali L."/>
            <person name="Bassil N."/>
            <person name="Fernandez G.E."/>
            <person name="Lomsadze A."/>
            <person name="Armour M."/>
            <person name="Olukolu B."/>
            <person name="Poorten T."/>
            <person name="Britton C."/>
            <person name="Davik J."/>
            <person name="Ashrafi H."/>
            <person name="Aiden E.L."/>
            <person name="Borodovsky M."/>
            <person name="Worthington M."/>
        </authorList>
    </citation>
    <scope>NUCLEOTIDE SEQUENCE [LARGE SCALE GENOMIC DNA]</scope>
    <source>
        <strain evidence="1">PI 553951</strain>
    </source>
</reference>
<evidence type="ECO:0000313" key="1">
    <source>
        <dbReference type="EMBL" id="KAK9943832.1"/>
    </source>
</evidence>
<name>A0AAW1Y7W3_RUBAR</name>
<accession>A0AAW1Y7W3</accession>
<proteinExistence type="predicted"/>
<organism evidence="1 2">
    <name type="scientific">Rubus argutus</name>
    <name type="common">Southern blackberry</name>
    <dbReference type="NCBI Taxonomy" id="59490"/>
    <lineage>
        <taxon>Eukaryota</taxon>
        <taxon>Viridiplantae</taxon>
        <taxon>Streptophyta</taxon>
        <taxon>Embryophyta</taxon>
        <taxon>Tracheophyta</taxon>
        <taxon>Spermatophyta</taxon>
        <taxon>Magnoliopsida</taxon>
        <taxon>eudicotyledons</taxon>
        <taxon>Gunneridae</taxon>
        <taxon>Pentapetalae</taxon>
        <taxon>rosids</taxon>
        <taxon>fabids</taxon>
        <taxon>Rosales</taxon>
        <taxon>Rosaceae</taxon>
        <taxon>Rosoideae</taxon>
        <taxon>Rosoideae incertae sedis</taxon>
        <taxon>Rubus</taxon>
    </lineage>
</organism>
<gene>
    <name evidence="1" type="ORF">M0R45_009428</name>
</gene>
<keyword evidence="2" id="KW-1185">Reference proteome</keyword>
<evidence type="ECO:0008006" key="3">
    <source>
        <dbReference type="Google" id="ProtNLM"/>
    </source>
</evidence>
<protein>
    <recommendedName>
        <fullName evidence="3">DUF4283 domain-containing protein</fullName>
    </recommendedName>
</protein>
<dbReference type="PANTHER" id="PTHR34427:SF5">
    <property type="entry name" value="DUF4283 DOMAIN-CONTAINING PROTEIN"/>
    <property type="match status" value="1"/>
</dbReference>
<dbReference type="AlphaFoldDB" id="A0AAW1Y7W3"/>
<comment type="caution">
    <text evidence="1">The sequence shown here is derived from an EMBL/GenBank/DDBJ whole genome shotgun (WGS) entry which is preliminary data.</text>
</comment>
<sequence length="269" mass="31017">MEEKLSAIVYGVPKKNLRVEFSIDKSLQMVSKNAESRLNYKEVLQKNIEKKLCPQNQMLQVSSKKEDTLSWQCSVVCKRKSINSSWIEISEELSAILHKEEEVSLCRWKQKCNFHGKRKFVSFGGWIEIEGLPFNLWNKETFKQIGDACGGYLQIDFRTEKFLSLFVARIKVKTNELGLIPEFVDVIGNFEAFYVRIKPATLSNRLPVHEEPHWKIARNERKAGKLPHQFHTVKFSTRETQKPAVDNFPASLKVAATSSLPRKNQNEGT</sequence>